<name>A8PK71_9COXI</name>
<accession>A8PK71</accession>
<organism evidence="1 2">
    <name type="scientific">Rickettsiella grylli</name>
    <dbReference type="NCBI Taxonomy" id="59196"/>
    <lineage>
        <taxon>Bacteria</taxon>
        <taxon>Pseudomonadati</taxon>
        <taxon>Pseudomonadota</taxon>
        <taxon>Gammaproteobacteria</taxon>
        <taxon>Legionellales</taxon>
        <taxon>Coxiellaceae</taxon>
        <taxon>Rickettsiella</taxon>
    </lineage>
</organism>
<dbReference type="STRING" id="59196.RICGR_0326"/>
<evidence type="ECO:0000313" key="2">
    <source>
        <dbReference type="Proteomes" id="UP000054075"/>
    </source>
</evidence>
<proteinExistence type="predicted"/>
<protein>
    <submittedName>
        <fullName evidence="1">Uncharacterized protein</fullName>
    </submittedName>
</protein>
<gene>
    <name evidence="1" type="ORF">RICGR_0326</name>
</gene>
<dbReference type="Proteomes" id="UP000054075">
    <property type="component" value="Unassembled WGS sequence"/>
</dbReference>
<evidence type="ECO:0000313" key="1">
    <source>
        <dbReference type="EMBL" id="EDP46271.1"/>
    </source>
</evidence>
<dbReference type="EMBL" id="AAQJ02000001">
    <property type="protein sequence ID" value="EDP46271.1"/>
    <property type="molecule type" value="Genomic_DNA"/>
</dbReference>
<keyword evidence="2" id="KW-1185">Reference proteome</keyword>
<reference evidence="1" key="2">
    <citation type="submission" date="2007-10" db="EMBL/GenBank/DDBJ databases">
        <authorList>
            <person name="Myers G.S."/>
        </authorList>
    </citation>
    <scope>NUCLEOTIDE SEQUENCE [LARGE SCALE GENOMIC DNA]</scope>
</reference>
<dbReference type="AlphaFoldDB" id="A8PK71"/>
<sequence>MYLYVLCLPAVLFLIQTLLWPKKLINPNDFLDWNNGFLVVAPRFPLTCPTYFYE</sequence>
<reference evidence="1" key="1">
    <citation type="submission" date="2006-04" db="EMBL/GenBank/DDBJ databases">
        <authorList>
            <person name="Seshadri R."/>
            <person name="Federici B.A."/>
        </authorList>
    </citation>
    <scope>NUCLEOTIDE SEQUENCE [LARGE SCALE GENOMIC DNA]</scope>
</reference>
<comment type="caution">
    <text evidence="1">The sequence shown here is derived from an EMBL/GenBank/DDBJ whole genome shotgun (WGS) entry which is preliminary data.</text>
</comment>